<accession>A0AAP3DK72</accession>
<sequence length="571" mass="65130">MKCLSREQLDAYVSNELSLHISNQVDGHLENCKYCQQQLKAYFDQLETSSNREEQAIDTRIVGHEVVVKLPPYPIHTLKRKQCANPQEEINRRKRGIGIMRKTSLIVAGVTVTVLLGTMISPPFATYVNGLYTAFHPEETTVLIKDDRTDQDAVDDSQKECIKKLDLKSTDQGITLEVKEVFADTRKIEIITSIESENGGASEVMAQIKNVEFQIKDKAGRIYEVDGNASSFPRKLRIDANLVSLSRDLTPIFYEAQKIPNELMIEISTKKIGNTKGNWKVQFPLDLAKAKAATKTVAINKQYTSPQGISFDFKEISFAPSSTQLIIDTNIPNGVYHDRFSYQLIDEQGTVLAGWSDYDQRPFIASESYQSSFRRSSFRQNPFLDETDKNPVNIFKNQVNRFYVTTKDQQLRLLANSYPLPNDKNIMFILHSIYKIEPVKVSTKLTLEQLSKKPVTVKEQGNEFTFKDVKYEERSHGTAEAYTETSIVIEGILAKDIVYVDEWEAKDEKGNTYIAVFDRGLSRNSNGNVVMNGELRIQQLKTRPKELTITYKRKVKEDRNVNWEVPIQMGK</sequence>
<dbReference type="AlphaFoldDB" id="A0AAP3DK72"/>
<dbReference type="InterPro" id="IPR025436">
    <property type="entry name" value="DUF4179"/>
</dbReference>
<dbReference type="RefSeq" id="WP_104148985.1">
    <property type="nucleotide sequence ID" value="NZ_JANSGW010000022.1"/>
</dbReference>
<protein>
    <submittedName>
        <fullName evidence="3">DUF4179 domain-containing protein</fullName>
    </submittedName>
</protein>
<dbReference type="Pfam" id="PF13786">
    <property type="entry name" value="DUF4179"/>
    <property type="match status" value="1"/>
</dbReference>
<keyword evidence="1" id="KW-0812">Transmembrane</keyword>
<reference evidence="3" key="1">
    <citation type="submission" date="2022-09" db="EMBL/GenBank/DDBJ databases">
        <title>Genome analysis and characterization of larvicidal activity of Brevibacillus strains.</title>
        <authorList>
            <person name="Patrusheva E.V."/>
            <person name="Izotova A.O."/>
            <person name="Toshchakov S.V."/>
            <person name="Sineoky S.P."/>
        </authorList>
    </citation>
    <scope>NUCLEOTIDE SEQUENCE</scope>
    <source>
        <strain evidence="3">VKPM_B-13247</strain>
    </source>
</reference>
<organism evidence="3 4">
    <name type="scientific">Brevibacillus laterosporus</name>
    <name type="common">Bacillus laterosporus</name>
    <dbReference type="NCBI Taxonomy" id="1465"/>
    <lineage>
        <taxon>Bacteria</taxon>
        <taxon>Bacillati</taxon>
        <taxon>Bacillota</taxon>
        <taxon>Bacilli</taxon>
        <taxon>Bacillales</taxon>
        <taxon>Paenibacillaceae</taxon>
        <taxon>Brevibacillus</taxon>
    </lineage>
</organism>
<gene>
    <name evidence="3" type="ORF">O0554_16665</name>
</gene>
<feature type="transmembrane region" description="Helical" evidence="1">
    <location>
        <begin position="103"/>
        <end position="125"/>
    </location>
</feature>
<keyword evidence="1" id="KW-0472">Membrane</keyword>
<dbReference type="Gene3D" id="2.60.40.1630">
    <property type="entry name" value="bacillus anthracis domain"/>
    <property type="match status" value="1"/>
</dbReference>
<evidence type="ECO:0000313" key="4">
    <source>
        <dbReference type="Proteomes" id="UP001077662"/>
    </source>
</evidence>
<name>A0AAP3DK72_BRELA</name>
<evidence type="ECO:0000259" key="2">
    <source>
        <dbReference type="Pfam" id="PF13786"/>
    </source>
</evidence>
<dbReference type="Proteomes" id="UP001077662">
    <property type="component" value="Unassembled WGS sequence"/>
</dbReference>
<comment type="caution">
    <text evidence="3">The sequence shown here is derived from an EMBL/GenBank/DDBJ whole genome shotgun (WGS) entry which is preliminary data.</text>
</comment>
<evidence type="ECO:0000313" key="3">
    <source>
        <dbReference type="EMBL" id="MCZ0808525.1"/>
    </source>
</evidence>
<proteinExistence type="predicted"/>
<dbReference type="EMBL" id="JAPTNE010000022">
    <property type="protein sequence ID" value="MCZ0808525.1"/>
    <property type="molecule type" value="Genomic_DNA"/>
</dbReference>
<keyword evidence="1" id="KW-1133">Transmembrane helix</keyword>
<evidence type="ECO:0000256" key="1">
    <source>
        <dbReference type="SAM" id="Phobius"/>
    </source>
</evidence>
<feature type="domain" description="DUF4179" evidence="2">
    <location>
        <begin position="100"/>
        <end position="196"/>
    </location>
</feature>